<gene>
    <name evidence="1" type="ORF">Asulf_01863</name>
</gene>
<proteinExistence type="predicted"/>
<dbReference type="EMBL" id="CP005290">
    <property type="protein sequence ID" value="AGK61831.1"/>
    <property type="molecule type" value="Genomic_DNA"/>
</dbReference>
<keyword evidence="2" id="KW-1185">Reference proteome</keyword>
<dbReference type="STRING" id="387631.Asulf_01863"/>
<dbReference type="AlphaFoldDB" id="N0BMH2"/>
<dbReference type="Proteomes" id="UP000013307">
    <property type="component" value="Chromosome"/>
</dbReference>
<dbReference type="RefSeq" id="WP_015591427.1">
    <property type="nucleotide sequence ID" value="NC_021169.1"/>
</dbReference>
<dbReference type="SUPFAM" id="SSF161187">
    <property type="entry name" value="YfgJ-like"/>
    <property type="match status" value="1"/>
</dbReference>
<name>N0BMH2_9EURY</name>
<accession>N0BMH2</accession>
<organism evidence="1 2">
    <name type="scientific">Archaeoglobus sulfaticallidus PM70-1</name>
    <dbReference type="NCBI Taxonomy" id="387631"/>
    <lineage>
        <taxon>Archaea</taxon>
        <taxon>Methanobacteriati</taxon>
        <taxon>Methanobacteriota</taxon>
        <taxon>Archaeoglobi</taxon>
        <taxon>Archaeoglobales</taxon>
        <taxon>Archaeoglobaceae</taxon>
        <taxon>Archaeoglobus</taxon>
    </lineage>
</organism>
<dbReference type="eggNOG" id="arCOG00578">
    <property type="taxonomic scope" value="Archaea"/>
</dbReference>
<protein>
    <submittedName>
        <fullName evidence="1">Putative Zn-finger containing protein</fullName>
    </submittedName>
</protein>
<sequence length="127" mass="14620">MEDKKISESVKLLYKGAKMLPYHCPECNSPLFKKDDKMFCPYCKKEAVFEKDVENTIMGAEVIPEASTTKIENRENQALGMNHKSILEEKLNYVLEYMKKAKTIDEIERLTNLADKLVTLIEKIGKS</sequence>
<dbReference type="OrthoDB" id="26305at2157"/>
<dbReference type="GeneID" id="15393498"/>
<dbReference type="Pfam" id="PF06677">
    <property type="entry name" value="Auto_anti-p27"/>
    <property type="match status" value="1"/>
</dbReference>
<dbReference type="InterPro" id="IPR009563">
    <property type="entry name" value="SSSCA1"/>
</dbReference>
<reference evidence="1 2" key="1">
    <citation type="journal article" date="2013" name="Genome Announc.">
        <title>Complete Genome Sequence of the Thermophilic and Facultatively Chemolithoautotrophic Sulfate Reducer Archaeoglobus sulfaticallidus Strain PM70-1T.</title>
        <authorList>
            <person name="Stokke R."/>
            <person name="Hocking W.P."/>
            <person name="Steinsbu B.O."/>
            <person name="Steen I.H."/>
        </authorList>
    </citation>
    <scope>NUCLEOTIDE SEQUENCE [LARGE SCALE GENOMIC DNA]</scope>
    <source>
        <strain evidence="1">PM70-1</strain>
    </source>
</reference>
<dbReference type="KEGG" id="ast:Asulf_01863"/>
<evidence type="ECO:0000313" key="2">
    <source>
        <dbReference type="Proteomes" id="UP000013307"/>
    </source>
</evidence>
<dbReference type="HOGENOM" id="CLU_142653_0_0_2"/>
<evidence type="ECO:0000313" key="1">
    <source>
        <dbReference type="EMBL" id="AGK61831.1"/>
    </source>
</evidence>